<dbReference type="AlphaFoldDB" id="A6W321"/>
<dbReference type="EMBL" id="CP000749">
    <property type="protein sequence ID" value="ABR73100.1"/>
    <property type="molecule type" value="Genomic_DNA"/>
</dbReference>
<accession>A6W321</accession>
<evidence type="ECO:0000313" key="1">
    <source>
        <dbReference type="EMBL" id="ABR73100.1"/>
    </source>
</evidence>
<proteinExistence type="predicted"/>
<dbReference type="OrthoDB" id="7067235at2"/>
<reference evidence="1" key="1">
    <citation type="submission" date="2007-06" db="EMBL/GenBank/DDBJ databases">
        <title>Complete sequence of Marinomonas sp. MWYL1.</title>
        <authorList>
            <consortium name="US DOE Joint Genome Institute"/>
            <person name="Copeland A."/>
            <person name="Lucas S."/>
            <person name="Lapidus A."/>
            <person name="Barry K."/>
            <person name="Glavina del Rio T."/>
            <person name="Dalin E."/>
            <person name="Tice H."/>
            <person name="Pitluck S."/>
            <person name="Kiss H."/>
            <person name="Brettin T."/>
            <person name="Bruce D."/>
            <person name="Detter J.C."/>
            <person name="Han C."/>
            <person name="Schmutz J."/>
            <person name="Larimer F."/>
            <person name="Land M."/>
            <person name="Hauser L."/>
            <person name="Kyrpides N."/>
            <person name="Kim E."/>
            <person name="Johnston A.W.B."/>
            <person name="Todd J.D."/>
            <person name="Rogers R."/>
            <person name="Wexler M."/>
            <person name="Bond P.L."/>
            <person name="Li Y."/>
            <person name="Richardson P."/>
        </authorList>
    </citation>
    <scope>NUCLEOTIDE SEQUENCE [LARGE SCALE GENOMIC DNA]</scope>
    <source>
        <strain evidence="1">MWYL1</strain>
    </source>
</reference>
<dbReference type="HOGENOM" id="CLU_2246783_0_0_6"/>
<protein>
    <submittedName>
        <fullName evidence="1">Uncharacterized protein</fullName>
    </submittedName>
</protein>
<name>A6W321_MARMS</name>
<gene>
    <name evidence="1" type="ordered locus">Mmwyl1_4204</name>
</gene>
<sequence>MDKNKLAIERHIIKEIIDRVHDDQTRISDTCQREIIFLVRTRIPNGKAWEELDHKEISYLIEDFSKKLHQEAPESNNPQKRAVVRRSLLSGIKKLLSDIWPFGE</sequence>
<organism evidence="1">
    <name type="scientific">Marinomonas sp. (strain MWYL1)</name>
    <dbReference type="NCBI Taxonomy" id="400668"/>
    <lineage>
        <taxon>Bacteria</taxon>
        <taxon>Pseudomonadati</taxon>
        <taxon>Pseudomonadota</taxon>
        <taxon>Gammaproteobacteria</taxon>
        <taxon>Oceanospirillales</taxon>
        <taxon>Oceanospirillaceae</taxon>
        <taxon>Marinomonas</taxon>
    </lineage>
</organism>
<dbReference type="KEGG" id="mmw:Mmwyl1_4204"/>